<evidence type="ECO:0000256" key="1">
    <source>
        <dbReference type="SAM" id="MobiDB-lite"/>
    </source>
</evidence>
<sequence length="89" mass="9586">MVKGFSFGEEEILYLFGRARNQEFHKLRRRGGDQSATHSPTTAAAAAGSGCCRCSGAGGVGVDEWWGYGGSEWSWWRVQRGEGGDGVAE</sequence>
<dbReference type="EMBL" id="BKCJ010008959">
    <property type="protein sequence ID" value="GEU84733.1"/>
    <property type="molecule type" value="Genomic_DNA"/>
</dbReference>
<gene>
    <name evidence="2" type="ORF">Tci_056711</name>
</gene>
<name>A0A6L2NES7_TANCI</name>
<comment type="caution">
    <text evidence="2">The sequence shown here is derived from an EMBL/GenBank/DDBJ whole genome shotgun (WGS) entry which is preliminary data.</text>
</comment>
<protein>
    <submittedName>
        <fullName evidence="2">Uncharacterized protein</fullName>
    </submittedName>
</protein>
<accession>A0A6L2NES7</accession>
<reference evidence="2" key="1">
    <citation type="journal article" date="2019" name="Sci. Rep.">
        <title>Draft genome of Tanacetum cinerariifolium, the natural source of mosquito coil.</title>
        <authorList>
            <person name="Yamashiro T."/>
            <person name="Shiraishi A."/>
            <person name="Satake H."/>
            <person name="Nakayama K."/>
        </authorList>
    </citation>
    <scope>NUCLEOTIDE SEQUENCE</scope>
</reference>
<feature type="region of interest" description="Disordered" evidence="1">
    <location>
        <begin position="28"/>
        <end position="48"/>
    </location>
</feature>
<dbReference type="AlphaFoldDB" id="A0A6L2NES7"/>
<organism evidence="2">
    <name type="scientific">Tanacetum cinerariifolium</name>
    <name type="common">Dalmatian daisy</name>
    <name type="synonym">Chrysanthemum cinerariifolium</name>
    <dbReference type="NCBI Taxonomy" id="118510"/>
    <lineage>
        <taxon>Eukaryota</taxon>
        <taxon>Viridiplantae</taxon>
        <taxon>Streptophyta</taxon>
        <taxon>Embryophyta</taxon>
        <taxon>Tracheophyta</taxon>
        <taxon>Spermatophyta</taxon>
        <taxon>Magnoliopsida</taxon>
        <taxon>eudicotyledons</taxon>
        <taxon>Gunneridae</taxon>
        <taxon>Pentapetalae</taxon>
        <taxon>asterids</taxon>
        <taxon>campanulids</taxon>
        <taxon>Asterales</taxon>
        <taxon>Asteraceae</taxon>
        <taxon>Asteroideae</taxon>
        <taxon>Anthemideae</taxon>
        <taxon>Anthemidinae</taxon>
        <taxon>Tanacetum</taxon>
    </lineage>
</organism>
<evidence type="ECO:0000313" key="2">
    <source>
        <dbReference type="EMBL" id="GEU84733.1"/>
    </source>
</evidence>
<proteinExistence type="predicted"/>